<name>A0A182MA50_9DIPT</name>
<dbReference type="FunFam" id="3.40.50.2000:FF:000021">
    <property type="entry name" value="UDP-glucuronosyltransferase"/>
    <property type="match status" value="2"/>
</dbReference>
<organism evidence="5 6">
    <name type="scientific">Anopheles culicifacies</name>
    <dbReference type="NCBI Taxonomy" id="139723"/>
    <lineage>
        <taxon>Eukaryota</taxon>
        <taxon>Metazoa</taxon>
        <taxon>Ecdysozoa</taxon>
        <taxon>Arthropoda</taxon>
        <taxon>Hexapoda</taxon>
        <taxon>Insecta</taxon>
        <taxon>Pterygota</taxon>
        <taxon>Neoptera</taxon>
        <taxon>Endopterygota</taxon>
        <taxon>Diptera</taxon>
        <taxon>Nematocera</taxon>
        <taxon>Culicoidea</taxon>
        <taxon>Culicidae</taxon>
        <taxon>Anophelinae</taxon>
        <taxon>Anopheles</taxon>
        <taxon>culicifacies species complex</taxon>
    </lineage>
</organism>
<keyword evidence="2" id="KW-0328">Glycosyltransferase</keyword>
<dbReference type="Pfam" id="PF00201">
    <property type="entry name" value="UDPGT"/>
    <property type="match status" value="2"/>
</dbReference>
<keyword evidence="4" id="KW-0472">Membrane</keyword>
<dbReference type="EnsemblMetazoa" id="ACUA013228-RA">
    <property type="protein sequence ID" value="ACUA013228-PA"/>
    <property type="gene ID" value="ACUA013228"/>
</dbReference>
<dbReference type="VEuPathDB" id="VectorBase:ACUA013228"/>
<dbReference type="InterPro" id="IPR002213">
    <property type="entry name" value="UDP_glucos_trans"/>
</dbReference>
<evidence type="ECO:0008006" key="7">
    <source>
        <dbReference type="Google" id="ProtNLM"/>
    </source>
</evidence>
<dbReference type="Gene3D" id="3.40.50.2000">
    <property type="entry name" value="Glycogen Phosphorylase B"/>
    <property type="match status" value="2"/>
</dbReference>
<reference evidence="6" key="1">
    <citation type="submission" date="2013-09" db="EMBL/GenBank/DDBJ databases">
        <title>The Genome Sequence of Anopheles culicifacies species A.</title>
        <authorList>
            <consortium name="The Broad Institute Genomics Platform"/>
            <person name="Neafsey D.E."/>
            <person name="Besansky N."/>
            <person name="Howell P."/>
            <person name="Walton C."/>
            <person name="Young S.K."/>
            <person name="Zeng Q."/>
            <person name="Gargeya S."/>
            <person name="Fitzgerald M."/>
            <person name="Haas B."/>
            <person name="Abouelleil A."/>
            <person name="Allen A.W."/>
            <person name="Alvarado L."/>
            <person name="Arachchi H.M."/>
            <person name="Berlin A.M."/>
            <person name="Chapman S.B."/>
            <person name="Gainer-Dewar J."/>
            <person name="Goldberg J."/>
            <person name="Griggs A."/>
            <person name="Gujja S."/>
            <person name="Hansen M."/>
            <person name="Howarth C."/>
            <person name="Imamovic A."/>
            <person name="Ireland A."/>
            <person name="Larimer J."/>
            <person name="McCowan C."/>
            <person name="Murphy C."/>
            <person name="Pearson M."/>
            <person name="Poon T.W."/>
            <person name="Priest M."/>
            <person name="Roberts A."/>
            <person name="Saif S."/>
            <person name="Shea T."/>
            <person name="Sisk P."/>
            <person name="Sykes S."/>
            <person name="Wortman J."/>
            <person name="Nusbaum C."/>
            <person name="Birren B."/>
        </authorList>
    </citation>
    <scope>NUCLEOTIDE SEQUENCE [LARGE SCALE GENOMIC DNA]</scope>
    <source>
        <strain evidence="6">A-37</strain>
    </source>
</reference>
<sequence>MVYLVPERSDDKMGFVRSLNGVVLLSVVLLAIGPVGNHGANILCLMAVPSPSHHIWNRVLVDALAAQGHNLTVVSPDIERKPKPNVTYIHLEKTYDTIHEGATAIDFYEMGQAGLVESMKIFYDYAISMCIGIMDSDGYQTILNYPRDYKFDLVLYDFTCGPCLLAVYHRFGQPPMVGVTGFNTPPYTTDLIGGHKYYAYVPYYTLDYDSNMNFFQRFYNAVIHWIDYFYRNYVFLPATDRIVRERGKENDLPYLGTLDQKMMLMLVNSHHSVDFPEPIPQNMIQVGGLQIIPPKPLPDDLDRFVRAGRKGSVLFSLGTNVLSKDLGPERIRAFLQAFQQMPAYNFLWKFETDLPYDLPPNVMIKKFLPQNDILAHPHIKGFMTHGGLLSTHESTWHGVPMIGIPVIADQYRNLAKSIRAGVAEKLSLWDLSTDKIRNTVLKVLETPKYREAMKVRSALFRDQPETPLERGVWWVEWALRHPNAKTIQSPTLELGPWRSELYDVKLCLVLAVLFLCYLLHKVALLEMLAIVVLFIVQSSRQLVGGANILCLTPVPSPSHHIWNRVWIEALAARGHNLTVVSADIENKATPNITYIHLEHAYSDLHDDLDLFQMANRDALTGIKDLYTWGTAMCKGVLRSKGLQVIQSYPDNFQFDLVIADITCGPCLFPLIHKFHYPPLVGVTAYNNPQFTTDFVGGHKHYAYVPFFTVNYDSDMNFLQRFYNWLLHNVDHIYRHHIFLPRIDQMARSHFRYHGMSSLEQMEHHTFLLLANFHYSVDFAESLPPSHIAVGGLQVLPPKRLPDELDAFLAAGRKGSILFSLGTNVRSADLGEDRIRAFLEVFRHLPEYNFVWKFEEIPPFEVPSNVLIRKFLPQNDILAHGNIRAFITHGGMLSTHEATWHGVPMVGIPFICDQYRNLHKSVAAGVALRLEHSSLTQDNILAALREILTNTSYRERMKYRSALLRDQPEHPLDRAVWWIEWSLRHPNAKAIQSPTKQMSVWQYELYDVKLTLILLIALAVYYTKRTFARSGTRSHRIVRTSKKED</sequence>
<evidence type="ECO:0000313" key="6">
    <source>
        <dbReference type="Proteomes" id="UP000075883"/>
    </source>
</evidence>
<accession>A0A182MA50</accession>
<keyword evidence="4" id="KW-0812">Transmembrane</keyword>
<keyword evidence="6" id="KW-1185">Reference proteome</keyword>
<reference evidence="5" key="2">
    <citation type="submission" date="2020-05" db="UniProtKB">
        <authorList>
            <consortium name="EnsemblMetazoa"/>
        </authorList>
    </citation>
    <scope>IDENTIFICATION</scope>
    <source>
        <strain evidence="5">A-37</strain>
    </source>
</reference>
<dbReference type="PANTHER" id="PTHR48043">
    <property type="entry name" value="EG:EG0003.4 PROTEIN-RELATED"/>
    <property type="match status" value="1"/>
</dbReference>
<dbReference type="STRING" id="139723.A0A182MA50"/>
<dbReference type="Proteomes" id="UP000075883">
    <property type="component" value="Unassembled WGS sequence"/>
</dbReference>
<evidence type="ECO:0000256" key="4">
    <source>
        <dbReference type="SAM" id="Phobius"/>
    </source>
</evidence>
<evidence type="ECO:0000256" key="1">
    <source>
        <dbReference type="ARBA" id="ARBA00009995"/>
    </source>
</evidence>
<dbReference type="EMBL" id="AXCM01003548">
    <property type="status" value="NOT_ANNOTATED_CDS"/>
    <property type="molecule type" value="Genomic_DNA"/>
</dbReference>
<proteinExistence type="inferred from homology"/>
<keyword evidence="3" id="KW-0808">Transferase</keyword>
<dbReference type="GO" id="GO:0008194">
    <property type="term" value="F:UDP-glycosyltransferase activity"/>
    <property type="evidence" value="ECO:0007669"/>
    <property type="project" value="InterPro"/>
</dbReference>
<dbReference type="CDD" id="cd03784">
    <property type="entry name" value="GT1_Gtf-like"/>
    <property type="match status" value="2"/>
</dbReference>
<dbReference type="SUPFAM" id="SSF53756">
    <property type="entry name" value="UDP-Glycosyltransferase/glycogen phosphorylase"/>
    <property type="match status" value="2"/>
</dbReference>
<comment type="similarity">
    <text evidence="1">Belongs to the UDP-glycosyltransferase family.</text>
</comment>
<feature type="transmembrane region" description="Helical" evidence="4">
    <location>
        <begin position="22"/>
        <end position="48"/>
    </location>
</feature>
<keyword evidence="4" id="KW-1133">Transmembrane helix</keyword>
<dbReference type="PANTHER" id="PTHR48043:SF159">
    <property type="entry name" value="EG:EG0003.4 PROTEIN-RELATED"/>
    <property type="match status" value="1"/>
</dbReference>
<evidence type="ECO:0000256" key="2">
    <source>
        <dbReference type="ARBA" id="ARBA00022676"/>
    </source>
</evidence>
<evidence type="ECO:0000256" key="3">
    <source>
        <dbReference type="ARBA" id="ARBA00022679"/>
    </source>
</evidence>
<protein>
    <recommendedName>
        <fullName evidence="7">UDP-glycosyltransferases domain-containing protein</fullName>
    </recommendedName>
</protein>
<dbReference type="InterPro" id="IPR050271">
    <property type="entry name" value="UDP-glycosyltransferase"/>
</dbReference>
<dbReference type="AlphaFoldDB" id="A0A182MA50"/>
<evidence type="ECO:0000313" key="5">
    <source>
        <dbReference type="EnsemblMetazoa" id="ACUA013228-PA"/>
    </source>
</evidence>